<feature type="signal peptide" evidence="10">
    <location>
        <begin position="1"/>
        <end position="25"/>
    </location>
</feature>
<evidence type="ECO:0000256" key="7">
    <source>
        <dbReference type="ARBA" id="ARBA00023237"/>
    </source>
</evidence>
<name>A0A1T5BER6_9BACT</name>
<evidence type="ECO:0000256" key="3">
    <source>
        <dbReference type="ARBA" id="ARBA00022452"/>
    </source>
</evidence>
<dbReference type="RefSeq" id="WP_079556294.1">
    <property type="nucleotide sequence ID" value="NZ_CP021904.1"/>
</dbReference>
<dbReference type="OrthoDB" id="9768177at2"/>
<dbReference type="InterPro" id="IPR008969">
    <property type="entry name" value="CarboxyPept-like_regulatory"/>
</dbReference>
<evidence type="ECO:0000256" key="6">
    <source>
        <dbReference type="ARBA" id="ARBA00023136"/>
    </source>
</evidence>
<organism evidence="13 14">
    <name type="scientific">Alkalitalea saponilacus</name>
    <dbReference type="NCBI Taxonomy" id="889453"/>
    <lineage>
        <taxon>Bacteria</taxon>
        <taxon>Pseudomonadati</taxon>
        <taxon>Bacteroidota</taxon>
        <taxon>Bacteroidia</taxon>
        <taxon>Marinilabiliales</taxon>
        <taxon>Marinilabiliaceae</taxon>
        <taxon>Alkalitalea</taxon>
    </lineage>
</organism>
<evidence type="ECO:0000313" key="13">
    <source>
        <dbReference type="EMBL" id="SKB45718.1"/>
    </source>
</evidence>
<evidence type="ECO:0000259" key="11">
    <source>
        <dbReference type="Pfam" id="PF00593"/>
    </source>
</evidence>
<comment type="subcellular location">
    <subcellularLocation>
        <location evidence="1 8">Cell outer membrane</location>
        <topology evidence="1 8">Multi-pass membrane protein</topology>
    </subcellularLocation>
</comment>
<dbReference type="InterPro" id="IPR036942">
    <property type="entry name" value="Beta-barrel_TonB_sf"/>
</dbReference>
<keyword evidence="10" id="KW-0732">Signal</keyword>
<dbReference type="AlphaFoldDB" id="A0A1T5BER6"/>
<dbReference type="Gene3D" id="2.40.170.20">
    <property type="entry name" value="TonB-dependent receptor, beta-barrel domain"/>
    <property type="match status" value="1"/>
</dbReference>
<evidence type="ECO:0000256" key="4">
    <source>
        <dbReference type="ARBA" id="ARBA00022692"/>
    </source>
</evidence>
<dbReference type="InterPro" id="IPR023996">
    <property type="entry name" value="TonB-dep_OMP_SusC/RagA"/>
</dbReference>
<dbReference type="SUPFAM" id="SSF49464">
    <property type="entry name" value="Carboxypeptidase regulatory domain-like"/>
    <property type="match status" value="1"/>
</dbReference>
<comment type="similarity">
    <text evidence="8 9">Belongs to the TonB-dependent receptor family.</text>
</comment>
<dbReference type="Gene3D" id="2.60.40.1120">
    <property type="entry name" value="Carboxypeptidase-like, regulatory domain"/>
    <property type="match status" value="1"/>
</dbReference>
<keyword evidence="14" id="KW-1185">Reference proteome</keyword>
<dbReference type="EMBL" id="FUYV01000002">
    <property type="protein sequence ID" value="SKB45718.1"/>
    <property type="molecule type" value="Genomic_DNA"/>
</dbReference>
<dbReference type="NCBIfam" id="TIGR04057">
    <property type="entry name" value="SusC_RagA_signa"/>
    <property type="match status" value="1"/>
</dbReference>
<reference evidence="13 14" key="1">
    <citation type="submission" date="2017-02" db="EMBL/GenBank/DDBJ databases">
        <authorList>
            <person name="Peterson S.W."/>
        </authorList>
    </citation>
    <scope>NUCLEOTIDE SEQUENCE [LARGE SCALE GENOMIC DNA]</scope>
    <source>
        <strain evidence="13 14">DSM 24412</strain>
    </source>
</reference>
<evidence type="ECO:0000259" key="12">
    <source>
        <dbReference type="Pfam" id="PF07715"/>
    </source>
</evidence>
<dbReference type="Gene3D" id="2.170.130.10">
    <property type="entry name" value="TonB-dependent receptor, plug domain"/>
    <property type="match status" value="1"/>
</dbReference>
<dbReference type="InterPro" id="IPR039426">
    <property type="entry name" value="TonB-dep_rcpt-like"/>
</dbReference>
<dbReference type="InterPro" id="IPR023997">
    <property type="entry name" value="TonB-dep_OMP_SusC/RagA_CS"/>
</dbReference>
<dbReference type="FunFam" id="2.170.130.10:FF:000008">
    <property type="entry name" value="SusC/RagA family TonB-linked outer membrane protein"/>
    <property type="match status" value="1"/>
</dbReference>
<dbReference type="SUPFAM" id="SSF56935">
    <property type="entry name" value="Porins"/>
    <property type="match status" value="1"/>
</dbReference>
<keyword evidence="4 8" id="KW-0812">Transmembrane</keyword>
<keyword evidence="3 8" id="KW-1134">Transmembrane beta strand</keyword>
<keyword evidence="2 8" id="KW-0813">Transport</keyword>
<dbReference type="KEGG" id="asx:CDL62_11430"/>
<keyword evidence="5 9" id="KW-0798">TonB box</keyword>
<dbReference type="Pfam" id="PF07715">
    <property type="entry name" value="Plug"/>
    <property type="match status" value="1"/>
</dbReference>
<evidence type="ECO:0000256" key="5">
    <source>
        <dbReference type="ARBA" id="ARBA00023077"/>
    </source>
</evidence>
<dbReference type="STRING" id="889453.SAMN03080601_00497"/>
<keyword evidence="6 8" id="KW-0472">Membrane</keyword>
<evidence type="ECO:0000313" key="14">
    <source>
        <dbReference type="Proteomes" id="UP000191055"/>
    </source>
</evidence>
<protein>
    <submittedName>
        <fullName evidence="13">Iron complex outermembrane recepter protein</fullName>
    </submittedName>
</protein>
<dbReference type="Proteomes" id="UP000191055">
    <property type="component" value="Unassembled WGS sequence"/>
</dbReference>
<dbReference type="PROSITE" id="PS52016">
    <property type="entry name" value="TONB_DEPENDENT_REC_3"/>
    <property type="match status" value="1"/>
</dbReference>
<keyword evidence="7 8" id="KW-0998">Cell outer membrane</keyword>
<proteinExistence type="inferred from homology"/>
<feature type="chain" id="PRO_5013273176" evidence="10">
    <location>
        <begin position="26"/>
        <end position="1002"/>
    </location>
</feature>
<sequence>MKKMLLKQKFLMLLLGCLIPLGVSAQQVNVTGRVTDSTNGEPVPGVTIVIAGTPTGTITSIDGTYSINANVGDILQFSFIGYDTERRNVSADATVVNVVMQPSVFGVDEVVVIGYGQIRKSDATGSVNVIGADDFNRGPITTPQGLITGRIPGVMVTQGSGAPGSGSTIRIRGGSSLSASNDPLIVIDGFPVDNSGVEGLANPLSTINPNDIESMTVLKDASATAIYGSRASNGVIIITTKRGTQDGLNINYTGNVSVGRLVKYHDVFDGNEFRDLIADRVANHGMDPVALTRLGQANTDWQDEIYRTAVSTDHNVSFYGRYNDIPFRASIGHTIENGILKESSLSRTTLAVTANPSFFDDQLRVTINLKGMDIHNNFSNQDAISSAFQFDPSQPIRNDNTRYGGYFTWIELAQADQLNGNPINIATHNPMARLAYRDDQSDVQSAIGNIQFDYAVPFLEGLRANLNMGMEVSEGEGNNNTDPRASWSLREPSFNVQSYRGTRKNQLLDFYLNYVTEVGDHRFDATAGYGWQYFYRSGSSRNRSWEMGDDGEYIGAGSRAYKNENYLVSFFGRLNYAFMDRYLVTATLRNDGSSRFGKDNRWGLFPAFAFAWKINEESFLENADSLSELKMRFGYGVTGQQDIGTNYYPYIPIYRESEQGAYYRFGDTYYSTLRPNPYDANLKWEETTTYNLGLDFGFLNNRIQGSVDVYHRETVDLISNVPIAAGTNFSNYLTTNVGSLENQGIEIDLNYRAISRLDLRWSIGANFSANRNEITSLSNLDTEDAGVGYPLGGISGGTGNTVMWNRVGQAANTFFLFQQVYDTNGMPIEGLYVDKTGEGGNVAGNNDNKYFMGTPTPDFLIGISSDLKYRNWDFSFAGRLSIGNEVYNNNWSDRAIYQELYNQSGYLSNIPKAVQRTNFTNAQYWSSVYLEDASFFRMDHITLGYSFERLLTERLSGRVTASVQNAFVITDYSGLDPEVSGGIDNNIYPRPRTFMLGVNVNF</sequence>
<dbReference type="InterPro" id="IPR000531">
    <property type="entry name" value="Beta-barrel_TonB"/>
</dbReference>
<evidence type="ECO:0000256" key="2">
    <source>
        <dbReference type="ARBA" id="ARBA00022448"/>
    </source>
</evidence>
<dbReference type="Pfam" id="PF00593">
    <property type="entry name" value="TonB_dep_Rec_b-barrel"/>
    <property type="match status" value="1"/>
</dbReference>
<evidence type="ECO:0000256" key="9">
    <source>
        <dbReference type="RuleBase" id="RU003357"/>
    </source>
</evidence>
<gene>
    <name evidence="13" type="ORF">SAMN03080601_00497</name>
</gene>
<evidence type="ECO:0000256" key="10">
    <source>
        <dbReference type="SAM" id="SignalP"/>
    </source>
</evidence>
<dbReference type="InterPro" id="IPR012910">
    <property type="entry name" value="Plug_dom"/>
</dbReference>
<feature type="domain" description="TonB-dependent receptor plug" evidence="12">
    <location>
        <begin position="120"/>
        <end position="235"/>
    </location>
</feature>
<evidence type="ECO:0000256" key="1">
    <source>
        <dbReference type="ARBA" id="ARBA00004571"/>
    </source>
</evidence>
<dbReference type="GO" id="GO:0009279">
    <property type="term" value="C:cell outer membrane"/>
    <property type="evidence" value="ECO:0007669"/>
    <property type="project" value="UniProtKB-SubCell"/>
</dbReference>
<dbReference type="NCBIfam" id="TIGR04056">
    <property type="entry name" value="OMP_RagA_SusC"/>
    <property type="match status" value="1"/>
</dbReference>
<dbReference type="InterPro" id="IPR037066">
    <property type="entry name" value="Plug_dom_sf"/>
</dbReference>
<accession>A0A1T5BER6</accession>
<dbReference type="Pfam" id="PF13715">
    <property type="entry name" value="CarbopepD_reg_2"/>
    <property type="match status" value="1"/>
</dbReference>
<evidence type="ECO:0000256" key="8">
    <source>
        <dbReference type="PROSITE-ProRule" id="PRU01360"/>
    </source>
</evidence>
<feature type="domain" description="TonB-dependent receptor-like beta-barrel" evidence="11">
    <location>
        <begin position="393"/>
        <end position="874"/>
    </location>
</feature>